<dbReference type="CDD" id="cd04301">
    <property type="entry name" value="NAT_SF"/>
    <property type="match status" value="1"/>
</dbReference>
<evidence type="ECO:0000256" key="1">
    <source>
        <dbReference type="ARBA" id="ARBA00022679"/>
    </source>
</evidence>
<evidence type="ECO:0000313" key="7">
    <source>
        <dbReference type="Proteomes" id="UP000242792"/>
    </source>
</evidence>
<dbReference type="PANTHER" id="PTHR43800">
    <property type="entry name" value="PEPTIDYL-LYSINE N-ACETYLTRANSFERASE YJAB"/>
    <property type="match status" value="1"/>
</dbReference>
<dbReference type="STRING" id="225992.B5M06_00105"/>
<sequence>MIRPFTASDMEAVLRIWLDASVRAHDFVPAQFWQEQLPAMRTVYLPFAQVWVYEDAGQVLGFYALVEDQLAAIFVAPQQQGQGVGAALMQHAKAQRPQLELQVYRDNHASRAFYRAHGWVDGAESVDEATGQVQLSMHWRGSHLP</sequence>
<gene>
    <name evidence="5" type="ORF">AS359_06930</name>
    <name evidence="4" type="ORF">B5M06_00105</name>
</gene>
<dbReference type="Gene3D" id="3.40.630.30">
    <property type="match status" value="1"/>
</dbReference>
<dbReference type="InterPro" id="IPR000182">
    <property type="entry name" value="GNAT_dom"/>
</dbReference>
<dbReference type="Pfam" id="PF13508">
    <property type="entry name" value="Acetyltransf_7"/>
    <property type="match status" value="1"/>
</dbReference>
<dbReference type="EMBL" id="CP020121">
    <property type="protein sequence ID" value="AQZ96912.1"/>
    <property type="molecule type" value="Genomic_DNA"/>
</dbReference>
<name>A0A0W7YX62_9BURK</name>
<dbReference type="Proteomes" id="UP000242792">
    <property type="component" value="Chromosome"/>
</dbReference>
<keyword evidence="2" id="KW-0012">Acyltransferase</keyword>
<dbReference type="RefSeq" id="WP_054066979.1">
    <property type="nucleotide sequence ID" value="NZ_CATYED010000028.1"/>
</dbReference>
<evidence type="ECO:0000313" key="5">
    <source>
        <dbReference type="EMBL" id="KUF39524.1"/>
    </source>
</evidence>
<dbReference type="InterPro" id="IPR016181">
    <property type="entry name" value="Acyl_CoA_acyltransferase"/>
</dbReference>
<dbReference type="GeneID" id="83037718"/>
<dbReference type="NCBIfam" id="NF007853">
    <property type="entry name" value="PRK10562.1"/>
    <property type="match status" value="1"/>
</dbReference>
<accession>A0A1V0BAH7</accession>
<dbReference type="GO" id="GO:0016747">
    <property type="term" value="F:acyltransferase activity, transferring groups other than amino-acyl groups"/>
    <property type="evidence" value="ECO:0007669"/>
    <property type="project" value="InterPro"/>
</dbReference>
<accession>A0A0W7YX62</accession>
<dbReference type="OrthoDB" id="9789605at2"/>
<dbReference type="PROSITE" id="PS51186">
    <property type="entry name" value="GNAT"/>
    <property type="match status" value="1"/>
</dbReference>
<dbReference type="AlphaFoldDB" id="A0A0W7YX62"/>
<accession>A0A1V3TS38</accession>
<proteinExistence type="predicted"/>
<dbReference type="EMBL" id="LPXH01000036">
    <property type="protein sequence ID" value="KUF39524.1"/>
    <property type="molecule type" value="Genomic_DNA"/>
</dbReference>
<organism evidence="5 6">
    <name type="scientific">Comamonas kerstersii</name>
    <dbReference type="NCBI Taxonomy" id="225992"/>
    <lineage>
        <taxon>Bacteria</taxon>
        <taxon>Pseudomonadati</taxon>
        <taxon>Pseudomonadota</taxon>
        <taxon>Betaproteobacteria</taxon>
        <taxon>Burkholderiales</taxon>
        <taxon>Comamonadaceae</taxon>
        <taxon>Comamonas</taxon>
    </lineage>
</organism>
<dbReference type="PANTHER" id="PTHR43800:SF1">
    <property type="entry name" value="PEPTIDYL-LYSINE N-ACETYLTRANSFERASE YJAB"/>
    <property type="match status" value="1"/>
</dbReference>
<evidence type="ECO:0000256" key="2">
    <source>
        <dbReference type="ARBA" id="ARBA00023315"/>
    </source>
</evidence>
<keyword evidence="1 4" id="KW-0808">Transferase</keyword>
<dbReference type="Proteomes" id="UP000053300">
    <property type="component" value="Unassembled WGS sequence"/>
</dbReference>
<evidence type="ECO:0000313" key="6">
    <source>
        <dbReference type="Proteomes" id="UP000053300"/>
    </source>
</evidence>
<dbReference type="SUPFAM" id="SSF55729">
    <property type="entry name" value="Acyl-CoA N-acyltransferases (Nat)"/>
    <property type="match status" value="1"/>
</dbReference>
<reference evidence="4 7" key="2">
    <citation type="submission" date="2017-03" db="EMBL/GenBank/DDBJ databases">
        <title>Rapid Whole Genome Sequencing of Comamonas kerstersii Causing Continuous ambulatory Peritoneal Dialysis-Associated Peritonitis.</title>
        <authorList>
            <person name="Zheng B."/>
        </authorList>
    </citation>
    <scope>NUCLEOTIDE SEQUENCE [LARGE SCALE GENOMIC DNA]</scope>
    <source>
        <strain evidence="4 7">8943</strain>
    </source>
</reference>
<keyword evidence="6" id="KW-1185">Reference proteome</keyword>
<evidence type="ECO:0000259" key="3">
    <source>
        <dbReference type="PROSITE" id="PS51186"/>
    </source>
</evidence>
<protein>
    <submittedName>
        <fullName evidence="4">GNAT family N-acetyltransferase</fullName>
    </submittedName>
</protein>
<dbReference type="KEGG" id="cke:B5M06_00105"/>
<feature type="domain" description="N-acetyltransferase" evidence="3">
    <location>
        <begin position="1"/>
        <end position="145"/>
    </location>
</feature>
<evidence type="ECO:0000313" key="4">
    <source>
        <dbReference type="EMBL" id="AQZ96912.1"/>
    </source>
</evidence>
<reference evidence="5 6" key="1">
    <citation type="submission" date="2015-12" db="EMBL/GenBank/DDBJ databases">
        <title>Complete genome sequence of a multi-drug resistant strain Acidovorax sp. 12322-1.</title>
        <authorList>
            <person name="Ming D."/>
            <person name="Wang M."/>
            <person name="Hu S."/>
            <person name="Zhou Y."/>
            <person name="Jiang T."/>
        </authorList>
    </citation>
    <scope>NUCLEOTIDE SEQUENCE [LARGE SCALE GENOMIC DNA]</scope>
    <source>
        <strain evidence="5 6">12322-1</strain>
    </source>
</reference>